<keyword evidence="5" id="KW-0949">S-adenosyl-L-methionine</keyword>
<dbReference type="PANTHER" id="PTHR12714">
    <property type="entry name" value="PROTEIN-S ISOPRENYLCYSTEINE O-METHYLTRANSFERASE"/>
    <property type="match status" value="1"/>
</dbReference>
<name>A0A4S4L2Q5_9AGAM</name>
<dbReference type="Pfam" id="PF04140">
    <property type="entry name" value="ICMT"/>
    <property type="match status" value="1"/>
</dbReference>
<keyword evidence="7" id="KW-1185">Reference proteome</keyword>
<comment type="similarity">
    <text evidence="5">Belongs to the class VI-like SAM-binding methyltransferase superfamily. Isoprenylcysteine carboxyl methyltransferase family.</text>
</comment>
<dbReference type="AlphaFoldDB" id="A0A4S4L2Q5"/>
<dbReference type="EC" id="2.1.1.100" evidence="5"/>
<dbReference type="PANTHER" id="PTHR12714:SF9">
    <property type="entry name" value="PROTEIN-S-ISOPRENYLCYSTEINE O-METHYLTRANSFERASE"/>
    <property type="match status" value="1"/>
</dbReference>
<evidence type="ECO:0000313" key="6">
    <source>
        <dbReference type="EMBL" id="THH05071.1"/>
    </source>
</evidence>
<dbReference type="Gene3D" id="1.20.120.1630">
    <property type="match status" value="1"/>
</dbReference>
<organism evidence="6 7">
    <name type="scientific">Bondarzewia mesenterica</name>
    <dbReference type="NCBI Taxonomy" id="1095465"/>
    <lineage>
        <taxon>Eukaryota</taxon>
        <taxon>Fungi</taxon>
        <taxon>Dikarya</taxon>
        <taxon>Basidiomycota</taxon>
        <taxon>Agaricomycotina</taxon>
        <taxon>Agaricomycetes</taxon>
        <taxon>Russulales</taxon>
        <taxon>Bondarzewiaceae</taxon>
        <taxon>Bondarzewia</taxon>
    </lineage>
</organism>
<feature type="transmembrane region" description="Helical" evidence="5">
    <location>
        <begin position="53"/>
        <end position="72"/>
    </location>
</feature>
<comment type="caution">
    <text evidence="6">The sequence shown here is derived from an EMBL/GenBank/DDBJ whole genome shotgun (WGS) entry which is preliminary data.</text>
</comment>
<evidence type="ECO:0000256" key="4">
    <source>
        <dbReference type="ARBA" id="ARBA00023136"/>
    </source>
</evidence>
<feature type="transmembrane region" description="Helical" evidence="5">
    <location>
        <begin position="158"/>
        <end position="175"/>
    </location>
</feature>
<comment type="catalytic activity">
    <reaction evidence="5">
        <text>[protein]-C-terminal S-[(2E,6E)-farnesyl]-L-cysteine + S-adenosyl-L-methionine = [protein]-C-terminal S-[(2E,6E)-farnesyl]-L-cysteine methyl ester + S-adenosyl-L-homocysteine</text>
        <dbReference type="Rhea" id="RHEA:21672"/>
        <dbReference type="Rhea" id="RHEA-COMP:12125"/>
        <dbReference type="Rhea" id="RHEA-COMP:12126"/>
        <dbReference type="ChEBI" id="CHEBI:57856"/>
        <dbReference type="ChEBI" id="CHEBI:59789"/>
        <dbReference type="ChEBI" id="CHEBI:90510"/>
        <dbReference type="ChEBI" id="CHEBI:90511"/>
        <dbReference type="EC" id="2.1.1.100"/>
    </reaction>
</comment>
<sequence>MPFPSFKLLSLATTALTHYYSTAPPIPPPGPDDEVYTGQPFEKMIPALRRCSMIALTIALACEYAVLASFAYPGAVSLPAHLYETLCPRSMADGRAFQSMPPVFLAGLSLTVTGCLIRLWCYKVLGKIFTYEVTLRPSHMLVTHGPYAYVRHPSYTGLYMHFGGIAVLHFSPGGWNRECGIMSTLARWWIGLWLVLTAFTFASVWRRSIVEDKIMKKKFGSQWEQYRRDVPFKILPGII</sequence>
<protein>
    <recommendedName>
        <fullName evidence="5">Protein-S-isoprenylcysteine O-methyltransferase</fullName>
        <ecNumber evidence="5">2.1.1.100</ecNumber>
    </recommendedName>
</protein>
<keyword evidence="2 5" id="KW-0812">Transmembrane</keyword>
<dbReference type="OrthoDB" id="422086at2759"/>
<dbReference type="GO" id="GO:0004671">
    <property type="term" value="F:protein C-terminal S-isoprenylcysteine carboxyl O-methyltransferase activity"/>
    <property type="evidence" value="ECO:0007669"/>
    <property type="project" value="UniProtKB-EC"/>
</dbReference>
<reference evidence="6 7" key="1">
    <citation type="submission" date="2019-02" db="EMBL/GenBank/DDBJ databases">
        <title>Genome sequencing of the rare red list fungi Bondarzewia mesenterica.</title>
        <authorList>
            <person name="Buettner E."/>
            <person name="Kellner H."/>
        </authorList>
    </citation>
    <scope>NUCLEOTIDE SEQUENCE [LARGE SCALE GENOMIC DNA]</scope>
    <source>
        <strain evidence="6 7">DSM 108281</strain>
    </source>
</reference>
<dbReference type="InterPro" id="IPR007269">
    <property type="entry name" value="ICMT_MeTrfase"/>
</dbReference>
<keyword evidence="5" id="KW-0808">Transferase</keyword>
<evidence type="ECO:0000256" key="5">
    <source>
        <dbReference type="RuleBase" id="RU362022"/>
    </source>
</evidence>
<keyword evidence="3 5" id="KW-1133">Transmembrane helix</keyword>
<dbReference type="GO" id="GO:0005789">
    <property type="term" value="C:endoplasmic reticulum membrane"/>
    <property type="evidence" value="ECO:0007669"/>
    <property type="project" value="UniProtKB-SubCell"/>
</dbReference>
<gene>
    <name evidence="6" type="ORF">EW146_g10001</name>
</gene>
<keyword evidence="5" id="KW-0256">Endoplasmic reticulum</keyword>
<evidence type="ECO:0000256" key="2">
    <source>
        <dbReference type="ARBA" id="ARBA00022692"/>
    </source>
</evidence>
<keyword evidence="5" id="KW-0489">Methyltransferase</keyword>
<dbReference type="Proteomes" id="UP000310158">
    <property type="component" value="Unassembled WGS sequence"/>
</dbReference>
<evidence type="ECO:0000256" key="3">
    <source>
        <dbReference type="ARBA" id="ARBA00022989"/>
    </source>
</evidence>
<proteinExistence type="inferred from homology"/>
<comment type="subcellular location">
    <subcellularLocation>
        <location evidence="5">Endoplasmic reticulum membrane</location>
        <topology evidence="5">Multi-pass membrane protein</topology>
    </subcellularLocation>
    <subcellularLocation>
        <location evidence="1">Membrane</location>
        <topology evidence="1">Multi-pass membrane protein</topology>
    </subcellularLocation>
</comment>
<dbReference type="GO" id="GO:0032259">
    <property type="term" value="P:methylation"/>
    <property type="evidence" value="ECO:0007669"/>
    <property type="project" value="UniProtKB-KW"/>
</dbReference>
<feature type="transmembrane region" description="Helical" evidence="5">
    <location>
        <begin position="103"/>
        <end position="121"/>
    </location>
</feature>
<keyword evidence="4 5" id="KW-0472">Membrane</keyword>
<feature type="transmembrane region" description="Helical" evidence="5">
    <location>
        <begin position="187"/>
        <end position="205"/>
    </location>
</feature>
<dbReference type="EMBL" id="SGPL01001059">
    <property type="protein sequence ID" value="THH05071.1"/>
    <property type="molecule type" value="Genomic_DNA"/>
</dbReference>
<evidence type="ECO:0000313" key="7">
    <source>
        <dbReference type="Proteomes" id="UP000310158"/>
    </source>
</evidence>
<accession>A0A4S4L2Q5</accession>
<evidence type="ECO:0000256" key="1">
    <source>
        <dbReference type="ARBA" id="ARBA00004141"/>
    </source>
</evidence>